<dbReference type="GO" id="GO:0000428">
    <property type="term" value="C:DNA-directed RNA polymerase complex"/>
    <property type="evidence" value="ECO:0007669"/>
    <property type="project" value="UniProtKB-KW"/>
</dbReference>
<dbReference type="GO" id="GO:0003899">
    <property type="term" value="F:DNA-directed RNA polymerase activity"/>
    <property type="evidence" value="ECO:0007669"/>
    <property type="project" value="UniProtKB-UniRule"/>
</dbReference>
<dbReference type="SUPFAM" id="SSF63562">
    <property type="entry name" value="RPB6/omega subunit-like"/>
    <property type="match status" value="1"/>
</dbReference>
<dbReference type="PANTHER" id="PTHR34476:SF1">
    <property type="entry name" value="DNA-DIRECTED RNA POLYMERASE SUBUNIT OMEGA"/>
    <property type="match status" value="1"/>
</dbReference>
<evidence type="ECO:0000313" key="11">
    <source>
        <dbReference type="EMBL" id="SJZ30996.1"/>
    </source>
</evidence>
<comment type="function">
    <text evidence="10">Promotes RNA polymerase assembly. Latches the N- and C-terminal regions of the beta' subunit thereby facilitating its interaction with the beta and alpha subunits.</text>
</comment>
<dbReference type="STRING" id="142842.SAMN02745118_00151"/>
<dbReference type="GO" id="GO:0006351">
    <property type="term" value="P:DNA-templated transcription"/>
    <property type="evidence" value="ECO:0007669"/>
    <property type="project" value="UniProtKB-UniRule"/>
</dbReference>
<dbReference type="RefSeq" id="WP_078808684.1">
    <property type="nucleotide sequence ID" value="NZ_FUWM01000003.1"/>
</dbReference>
<evidence type="ECO:0000256" key="8">
    <source>
        <dbReference type="ARBA" id="ARBA00029924"/>
    </source>
</evidence>
<dbReference type="InterPro" id="IPR003716">
    <property type="entry name" value="DNA-dir_RNA_pol_omega"/>
</dbReference>
<evidence type="ECO:0000256" key="5">
    <source>
        <dbReference type="ARBA" id="ARBA00022679"/>
    </source>
</evidence>
<evidence type="ECO:0000256" key="3">
    <source>
        <dbReference type="ARBA" id="ARBA00013725"/>
    </source>
</evidence>
<proteinExistence type="inferred from homology"/>
<evidence type="ECO:0000256" key="2">
    <source>
        <dbReference type="ARBA" id="ARBA00012418"/>
    </source>
</evidence>
<keyword evidence="6 10" id="KW-0548">Nucleotidyltransferase</keyword>
<protein>
    <recommendedName>
        <fullName evidence="3 10">DNA-directed RNA polymerase subunit omega</fullName>
        <shortName evidence="10">RNAP omega subunit</shortName>
        <ecNumber evidence="2 10">2.7.7.6</ecNumber>
    </recommendedName>
    <alternativeName>
        <fullName evidence="10">RNA polymerase omega subunit</fullName>
    </alternativeName>
    <alternativeName>
        <fullName evidence="8 10">Transcriptase subunit omega</fullName>
    </alternativeName>
</protein>
<dbReference type="Pfam" id="PF01192">
    <property type="entry name" value="RNA_pol_Rpb6"/>
    <property type="match status" value="1"/>
</dbReference>
<dbReference type="SMART" id="SM01409">
    <property type="entry name" value="RNA_pol_Rpb6"/>
    <property type="match status" value="1"/>
</dbReference>
<comment type="similarity">
    <text evidence="1 10">Belongs to the RNA polymerase subunit omega family.</text>
</comment>
<name>A0A1T4JLF9_9FIRM</name>
<dbReference type="AlphaFoldDB" id="A0A1T4JLF9"/>
<dbReference type="InterPro" id="IPR036161">
    <property type="entry name" value="RPB6/omega-like_sf"/>
</dbReference>
<evidence type="ECO:0000256" key="1">
    <source>
        <dbReference type="ARBA" id="ARBA00006711"/>
    </source>
</evidence>
<dbReference type="EMBL" id="FUWM01000003">
    <property type="protein sequence ID" value="SJZ30996.1"/>
    <property type="molecule type" value="Genomic_DNA"/>
</dbReference>
<evidence type="ECO:0000256" key="4">
    <source>
        <dbReference type="ARBA" id="ARBA00022478"/>
    </source>
</evidence>
<dbReference type="HAMAP" id="MF_00366">
    <property type="entry name" value="RNApol_bact_RpoZ"/>
    <property type="match status" value="1"/>
</dbReference>
<sequence length="70" mass="7983">MLAYPPVDKLLEKTNDEYTLVIQAAKRGRQLNSDDEEPVIECKASKPVSHALEEILADRLKYIPVDDEEK</sequence>
<comment type="catalytic activity">
    <reaction evidence="9 10">
        <text>RNA(n) + a ribonucleoside 5'-triphosphate = RNA(n+1) + diphosphate</text>
        <dbReference type="Rhea" id="RHEA:21248"/>
        <dbReference type="Rhea" id="RHEA-COMP:14527"/>
        <dbReference type="Rhea" id="RHEA-COMP:17342"/>
        <dbReference type="ChEBI" id="CHEBI:33019"/>
        <dbReference type="ChEBI" id="CHEBI:61557"/>
        <dbReference type="ChEBI" id="CHEBI:140395"/>
        <dbReference type="EC" id="2.7.7.6"/>
    </reaction>
</comment>
<reference evidence="12" key="1">
    <citation type="submission" date="2017-02" db="EMBL/GenBank/DDBJ databases">
        <authorList>
            <person name="Varghese N."/>
            <person name="Submissions S."/>
        </authorList>
    </citation>
    <scope>NUCLEOTIDE SEQUENCE [LARGE SCALE GENOMIC DNA]</scope>
    <source>
        <strain evidence="12">ATCC BAA-73</strain>
    </source>
</reference>
<accession>A0A1T4JLF9</accession>
<evidence type="ECO:0000256" key="6">
    <source>
        <dbReference type="ARBA" id="ARBA00022695"/>
    </source>
</evidence>
<dbReference type="NCBIfam" id="TIGR00690">
    <property type="entry name" value="rpoZ"/>
    <property type="match status" value="1"/>
</dbReference>
<evidence type="ECO:0000256" key="9">
    <source>
        <dbReference type="ARBA" id="ARBA00048552"/>
    </source>
</evidence>
<keyword evidence="4 10" id="KW-0240">DNA-directed RNA polymerase</keyword>
<keyword evidence="7 10" id="KW-0804">Transcription</keyword>
<evidence type="ECO:0000313" key="12">
    <source>
        <dbReference type="Proteomes" id="UP000190625"/>
    </source>
</evidence>
<gene>
    <name evidence="10" type="primary">rpoZ</name>
    <name evidence="11" type="ORF">SAMN02745118_00151</name>
</gene>
<dbReference type="Gene3D" id="3.90.940.10">
    <property type="match status" value="1"/>
</dbReference>
<keyword evidence="5 10" id="KW-0808">Transferase</keyword>
<dbReference type="GO" id="GO:0003677">
    <property type="term" value="F:DNA binding"/>
    <property type="evidence" value="ECO:0007669"/>
    <property type="project" value="UniProtKB-UniRule"/>
</dbReference>
<dbReference type="PANTHER" id="PTHR34476">
    <property type="entry name" value="DNA-DIRECTED RNA POLYMERASE SUBUNIT OMEGA"/>
    <property type="match status" value="1"/>
</dbReference>
<comment type="subunit">
    <text evidence="10">The RNAP catalytic core consists of 2 alpha, 1 beta, 1 beta' and 1 omega subunit. When a sigma factor is associated with the core the holoenzyme is formed, which can initiate transcription.</text>
</comment>
<dbReference type="Proteomes" id="UP000190625">
    <property type="component" value="Unassembled WGS sequence"/>
</dbReference>
<keyword evidence="12" id="KW-1185">Reference proteome</keyword>
<dbReference type="EC" id="2.7.7.6" evidence="2 10"/>
<dbReference type="OrthoDB" id="9815459at2"/>
<organism evidence="11 12">
    <name type="scientific">Selenihalanaerobacter shriftii</name>
    <dbReference type="NCBI Taxonomy" id="142842"/>
    <lineage>
        <taxon>Bacteria</taxon>
        <taxon>Bacillati</taxon>
        <taxon>Bacillota</taxon>
        <taxon>Clostridia</taxon>
        <taxon>Halanaerobiales</taxon>
        <taxon>Halobacteroidaceae</taxon>
        <taxon>Selenihalanaerobacter</taxon>
    </lineage>
</organism>
<evidence type="ECO:0000256" key="10">
    <source>
        <dbReference type="HAMAP-Rule" id="MF_00366"/>
    </source>
</evidence>
<evidence type="ECO:0000256" key="7">
    <source>
        <dbReference type="ARBA" id="ARBA00023163"/>
    </source>
</evidence>
<dbReference type="InterPro" id="IPR006110">
    <property type="entry name" value="Pol_omega/Rpo6/RPB6"/>
</dbReference>